<dbReference type="SUPFAM" id="SSF54373">
    <property type="entry name" value="FAD-linked reductases, C-terminal domain"/>
    <property type="match status" value="1"/>
</dbReference>
<dbReference type="Proteomes" id="UP001310890">
    <property type="component" value="Unassembled WGS sequence"/>
</dbReference>
<dbReference type="InterPro" id="IPR002938">
    <property type="entry name" value="FAD-bd"/>
</dbReference>
<gene>
    <name evidence="8" type="ORF">LTR62_008646</name>
</gene>
<evidence type="ECO:0000259" key="7">
    <source>
        <dbReference type="Pfam" id="PF01494"/>
    </source>
</evidence>
<evidence type="ECO:0000256" key="3">
    <source>
        <dbReference type="ARBA" id="ARBA00022827"/>
    </source>
</evidence>
<evidence type="ECO:0000313" key="9">
    <source>
        <dbReference type="Proteomes" id="UP001310890"/>
    </source>
</evidence>
<keyword evidence="2" id="KW-0285">Flavoprotein</keyword>
<keyword evidence="6" id="KW-1133">Transmembrane helix</keyword>
<evidence type="ECO:0000256" key="5">
    <source>
        <dbReference type="ARBA" id="ARBA00023033"/>
    </source>
</evidence>
<dbReference type="PANTHER" id="PTHR13789">
    <property type="entry name" value="MONOOXYGENASE"/>
    <property type="match status" value="1"/>
</dbReference>
<dbReference type="AlphaFoldDB" id="A0AAN7TAI1"/>
<dbReference type="EMBL" id="JAVRRL010000091">
    <property type="protein sequence ID" value="KAK5108262.1"/>
    <property type="molecule type" value="Genomic_DNA"/>
</dbReference>
<feature type="domain" description="FAD-binding" evidence="7">
    <location>
        <begin position="15"/>
        <end position="178"/>
    </location>
</feature>
<dbReference type="InterPro" id="IPR050493">
    <property type="entry name" value="FAD-dep_Monooxygenase_BioMet"/>
</dbReference>
<dbReference type="Pfam" id="PF01494">
    <property type="entry name" value="FAD_binding_3"/>
    <property type="match status" value="2"/>
</dbReference>
<comment type="similarity">
    <text evidence="1">Belongs to the paxM FAD-dependent monooxygenase family.</text>
</comment>
<dbReference type="GO" id="GO:0071949">
    <property type="term" value="F:FAD binding"/>
    <property type="evidence" value="ECO:0007669"/>
    <property type="project" value="InterPro"/>
</dbReference>
<dbReference type="GO" id="GO:0004497">
    <property type="term" value="F:monooxygenase activity"/>
    <property type="evidence" value="ECO:0007669"/>
    <property type="project" value="UniProtKB-KW"/>
</dbReference>
<dbReference type="InterPro" id="IPR036188">
    <property type="entry name" value="FAD/NAD-bd_sf"/>
</dbReference>
<dbReference type="SUPFAM" id="SSF51905">
    <property type="entry name" value="FAD/NAD(P)-binding domain"/>
    <property type="match status" value="1"/>
</dbReference>
<feature type="transmembrane region" description="Helical" evidence="6">
    <location>
        <begin position="12"/>
        <end position="36"/>
    </location>
</feature>
<dbReference type="PROSITE" id="PS51257">
    <property type="entry name" value="PROKAR_LIPOPROTEIN"/>
    <property type="match status" value="1"/>
</dbReference>
<organism evidence="8 9">
    <name type="scientific">Meristemomyces frigidus</name>
    <dbReference type="NCBI Taxonomy" id="1508187"/>
    <lineage>
        <taxon>Eukaryota</taxon>
        <taxon>Fungi</taxon>
        <taxon>Dikarya</taxon>
        <taxon>Ascomycota</taxon>
        <taxon>Pezizomycotina</taxon>
        <taxon>Dothideomycetes</taxon>
        <taxon>Dothideomycetidae</taxon>
        <taxon>Mycosphaerellales</taxon>
        <taxon>Teratosphaeriaceae</taxon>
        <taxon>Meristemomyces</taxon>
    </lineage>
</organism>
<accession>A0AAN7TAI1</accession>
<dbReference type="FunFam" id="3.50.50.60:FF:000115">
    <property type="entry name" value="Salicylate hydroxylase, putative"/>
    <property type="match status" value="1"/>
</dbReference>
<keyword evidence="3" id="KW-0274">FAD</keyword>
<name>A0AAN7TAI1_9PEZI</name>
<evidence type="ECO:0000256" key="2">
    <source>
        <dbReference type="ARBA" id="ARBA00022630"/>
    </source>
</evidence>
<dbReference type="PRINTS" id="PR00420">
    <property type="entry name" value="RNGMNOXGNASE"/>
</dbReference>
<dbReference type="Gene3D" id="3.50.50.60">
    <property type="entry name" value="FAD/NAD(P)-binding domain"/>
    <property type="match status" value="1"/>
</dbReference>
<keyword evidence="5" id="KW-0503">Monooxygenase</keyword>
<evidence type="ECO:0000313" key="8">
    <source>
        <dbReference type="EMBL" id="KAK5108262.1"/>
    </source>
</evidence>
<protein>
    <recommendedName>
        <fullName evidence="7">FAD-binding domain-containing protein</fullName>
    </recommendedName>
</protein>
<evidence type="ECO:0000256" key="4">
    <source>
        <dbReference type="ARBA" id="ARBA00023002"/>
    </source>
</evidence>
<evidence type="ECO:0000256" key="6">
    <source>
        <dbReference type="SAM" id="Phobius"/>
    </source>
</evidence>
<proteinExistence type="inferred from homology"/>
<keyword evidence="6" id="KW-0812">Transmembrane</keyword>
<comment type="caution">
    <text evidence="8">The sequence shown here is derived from an EMBL/GenBank/DDBJ whole genome shotgun (WGS) entry which is preliminary data.</text>
</comment>
<dbReference type="PANTHER" id="PTHR13789:SF238">
    <property type="entry name" value="PUTATIVE (AFU_ORTHOLOGUE AFUA_2G01680)-RELATED"/>
    <property type="match status" value="1"/>
</dbReference>
<evidence type="ECO:0000256" key="1">
    <source>
        <dbReference type="ARBA" id="ARBA00007992"/>
    </source>
</evidence>
<sequence length="443" mass="49543">MAKPQTQRKSPCPLRVIIIGAGLSGLAAAISCALGGHEVLILEGARELAEVGAGLQITPNASKIFQQFDIFDELEPKAAEPTFLQVRRYSDGKILSRTDDFNGKMRQKYGAPFWDLHRVDVQRSLAKRAQQVGTTLRLGARVMNIDFDKPSVTLEGGEQLSADLIVAADGLWSRSREAFLAVQDRHDVPLPTGDLAYRIVLKLEEVQDLELREWIMKASCQFWIGPGSHVVAYSLRDGKMFNIVLLAPDNLPEGVARQSGSLEEMRALFTSWDPVLNRFLDCVTSVDKWKLMHRPELETWISARSNFAFIGDSAHPMLPYLAQGANSSIEDGAVLGHVLSAMQHKDQLPEALKLYERLRKKRGEAIVKETFAQRHDFHMPDGPEQEKRDELMMSQLGKDISCKFPSRWQCPEVQPWLYGYDALEETAIALRESPYSGGTKAPS</sequence>
<feature type="domain" description="FAD-binding" evidence="7">
    <location>
        <begin position="309"/>
        <end position="369"/>
    </location>
</feature>
<keyword evidence="6" id="KW-0472">Membrane</keyword>
<keyword evidence="4" id="KW-0560">Oxidoreductase</keyword>
<reference evidence="8" key="1">
    <citation type="submission" date="2023-08" db="EMBL/GenBank/DDBJ databases">
        <title>Black Yeasts Isolated from many extreme environments.</title>
        <authorList>
            <person name="Coleine C."/>
            <person name="Stajich J.E."/>
            <person name="Selbmann L."/>
        </authorList>
    </citation>
    <scope>NUCLEOTIDE SEQUENCE</scope>
    <source>
        <strain evidence="8">CCFEE 5401</strain>
    </source>
</reference>